<dbReference type="InterPro" id="IPR029045">
    <property type="entry name" value="ClpP/crotonase-like_dom_sf"/>
</dbReference>
<dbReference type="Gene3D" id="1.10.101.10">
    <property type="entry name" value="PGBD-like superfamily/PGBD"/>
    <property type="match status" value="1"/>
</dbReference>
<evidence type="ECO:0000256" key="3">
    <source>
        <dbReference type="ARBA" id="ARBA00022801"/>
    </source>
</evidence>
<evidence type="ECO:0000256" key="1">
    <source>
        <dbReference type="ARBA" id="ARBA00009179"/>
    </source>
</evidence>
<dbReference type="InterPro" id="IPR036366">
    <property type="entry name" value="PGBDSf"/>
</dbReference>
<dbReference type="InterPro" id="IPR001478">
    <property type="entry name" value="PDZ"/>
</dbReference>
<comment type="similarity">
    <text evidence="1 5">Belongs to the peptidase S41A family.</text>
</comment>
<proteinExistence type="inferred from homology"/>
<dbReference type="InterPro" id="IPR041489">
    <property type="entry name" value="PDZ_6"/>
</dbReference>
<dbReference type="PANTHER" id="PTHR32060">
    <property type="entry name" value="TAIL-SPECIFIC PROTEASE"/>
    <property type="match status" value="1"/>
</dbReference>
<dbReference type="InterPro" id="IPR036034">
    <property type="entry name" value="PDZ_sf"/>
</dbReference>
<name>A0A3G9JDG1_9BACL</name>
<dbReference type="Proteomes" id="UP000275368">
    <property type="component" value="Chromosome"/>
</dbReference>
<dbReference type="GO" id="GO:0006508">
    <property type="term" value="P:proteolysis"/>
    <property type="evidence" value="ECO:0007669"/>
    <property type="project" value="UniProtKB-KW"/>
</dbReference>
<dbReference type="SUPFAM" id="SSF52096">
    <property type="entry name" value="ClpP/crotonase"/>
    <property type="match status" value="1"/>
</dbReference>
<protein>
    <submittedName>
        <fullName evidence="6">Peptidase S41</fullName>
    </submittedName>
</protein>
<dbReference type="InterPro" id="IPR005151">
    <property type="entry name" value="Tail-specific_protease"/>
</dbReference>
<dbReference type="SUPFAM" id="SSF47090">
    <property type="entry name" value="PGBD-like"/>
    <property type="match status" value="1"/>
</dbReference>
<dbReference type="GO" id="GO:0004175">
    <property type="term" value="F:endopeptidase activity"/>
    <property type="evidence" value="ECO:0007669"/>
    <property type="project" value="TreeGrafter"/>
</dbReference>
<evidence type="ECO:0000256" key="4">
    <source>
        <dbReference type="ARBA" id="ARBA00022825"/>
    </source>
</evidence>
<dbReference type="OrthoDB" id="9812068at2"/>
<dbReference type="InterPro" id="IPR036365">
    <property type="entry name" value="PGBD-like_sf"/>
</dbReference>
<dbReference type="SMART" id="SM00245">
    <property type="entry name" value="TSPc"/>
    <property type="match status" value="1"/>
</dbReference>
<dbReference type="CDD" id="cd06782">
    <property type="entry name" value="cpPDZ_CPP-like"/>
    <property type="match status" value="1"/>
</dbReference>
<dbReference type="KEGG" id="pbk:Back11_52860"/>
<dbReference type="Gene3D" id="2.30.42.10">
    <property type="match status" value="1"/>
</dbReference>
<dbReference type="SMART" id="SM00228">
    <property type="entry name" value="PDZ"/>
    <property type="match status" value="1"/>
</dbReference>
<evidence type="ECO:0000313" key="7">
    <source>
        <dbReference type="Proteomes" id="UP000275368"/>
    </source>
</evidence>
<gene>
    <name evidence="6" type="ORF">Back11_52860</name>
</gene>
<dbReference type="PANTHER" id="PTHR32060:SF30">
    <property type="entry name" value="CARBOXY-TERMINAL PROCESSING PROTEASE CTPA"/>
    <property type="match status" value="1"/>
</dbReference>
<organism evidence="6 7">
    <name type="scientific">Paenibacillus baekrokdamisoli</name>
    <dbReference type="NCBI Taxonomy" id="1712516"/>
    <lineage>
        <taxon>Bacteria</taxon>
        <taxon>Bacillati</taxon>
        <taxon>Bacillota</taxon>
        <taxon>Bacilli</taxon>
        <taxon>Bacillales</taxon>
        <taxon>Paenibacillaceae</taxon>
        <taxon>Paenibacillus</taxon>
    </lineage>
</organism>
<keyword evidence="2 5" id="KW-0645">Protease</keyword>
<dbReference type="GO" id="GO:0030288">
    <property type="term" value="C:outer membrane-bounded periplasmic space"/>
    <property type="evidence" value="ECO:0007669"/>
    <property type="project" value="TreeGrafter"/>
</dbReference>
<dbReference type="GO" id="GO:0007165">
    <property type="term" value="P:signal transduction"/>
    <property type="evidence" value="ECO:0007669"/>
    <property type="project" value="TreeGrafter"/>
</dbReference>
<dbReference type="FunFam" id="2.30.42.10:FF:000063">
    <property type="entry name" value="Peptidase, S41 family"/>
    <property type="match status" value="1"/>
</dbReference>
<dbReference type="InterPro" id="IPR004447">
    <property type="entry name" value="Peptidase_S41A"/>
</dbReference>
<evidence type="ECO:0000256" key="2">
    <source>
        <dbReference type="ARBA" id="ARBA00022670"/>
    </source>
</evidence>
<dbReference type="RefSeq" id="WP_125663804.1">
    <property type="nucleotide sequence ID" value="NZ_AP019308.1"/>
</dbReference>
<sequence length="489" mass="52322">MQFKGRTVAAFMLLTMAVSVLVTLTVEDRWVALGSSGSPAGAAASETTGSQGLSQKELGKLNTVMSLIESKYFREIDRSKIVDGAITGMMSSLGDPYSVYMEKEVAQHFSETIEGSFTGIGAGVALKDGKITIESAIKGSPAERAGILPNDVLLSVDGEKLDGISLADAVAKIRGPKGSKVKLTISREGVSQPVQLTIVRDDIDYETVYAHLRSDGIGVIEIRQFSLNTGDRFLEELASLEKQGMKGLIIDVRGNPGGVLPVVVSIAQPFVAKGEPIVQVEDKSGHREKTLSTGGGKSYPIAVLMNKGSASASEVLAGALKEEAHALLVGDTSFGKGTVQVSYEKVMADGSLIKMTIAKWLTPLGNWVHEKGLKPDVQVLLPDFYNVVRMSKTKTLVRDTIEADTKSLQIMLGGLGYKIDRKDGYYSAVTESQVKAFQKDNGLAITGKTDKATAVKIEEKLSQTIKDEKNDIQLSKAVIVLQQKLGVAR</sequence>
<keyword evidence="7" id="KW-1185">Reference proteome</keyword>
<dbReference type="AlphaFoldDB" id="A0A3G9JDG1"/>
<dbReference type="GO" id="GO:0008236">
    <property type="term" value="F:serine-type peptidase activity"/>
    <property type="evidence" value="ECO:0007669"/>
    <property type="project" value="UniProtKB-KW"/>
</dbReference>
<accession>A0A3G9JDG1</accession>
<reference evidence="6 7" key="1">
    <citation type="submission" date="2018-11" db="EMBL/GenBank/DDBJ databases">
        <title>Complete genome sequence of Paenibacillus baekrokdamisoli strain KCTC 33723.</title>
        <authorList>
            <person name="Kang S.W."/>
            <person name="Lee K.C."/>
            <person name="Kim K.K."/>
            <person name="Kim J.S."/>
            <person name="Kim D.S."/>
            <person name="Ko S.H."/>
            <person name="Yang S.H."/>
            <person name="Lee J.S."/>
        </authorList>
    </citation>
    <scope>NUCLEOTIDE SEQUENCE [LARGE SCALE GENOMIC DNA]</scope>
    <source>
        <strain evidence="6 7">KCTC 33723</strain>
    </source>
</reference>
<dbReference type="PROSITE" id="PS50106">
    <property type="entry name" value="PDZ"/>
    <property type="match status" value="1"/>
</dbReference>
<dbReference type="InterPro" id="IPR055210">
    <property type="entry name" value="CtpA/B_N"/>
</dbReference>
<keyword evidence="4 5" id="KW-0720">Serine protease</keyword>
<dbReference type="CDD" id="cd07560">
    <property type="entry name" value="Peptidase_S41_CPP"/>
    <property type="match status" value="1"/>
</dbReference>
<evidence type="ECO:0000256" key="5">
    <source>
        <dbReference type="RuleBase" id="RU004404"/>
    </source>
</evidence>
<dbReference type="NCBIfam" id="TIGR00225">
    <property type="entry name" value="prc"/>
    <property type="match status" value="1"/>
</dbReference>
<dbReference type="Gene3D" id="3.30.750.44">
    <property type="match status" value="1"/>
</dbReference>
<dbReference type="Pfam" id="PF17820">
    <property type="entry name" value="PDZ_6"/>
    <property type="match status" value="1"/>
</dbReference>
<dbReference type="SUPFAM" id="SSF50156">
    <property type="entry name" value="PDZ domain-like"/>
    <property type="match status" value="1"/>
</dbReference>
<dbReference type="Pfam" id="PF22694">
    <property type="entry name" value="CtpB_N-like"/>
    <property type="match status" value="1"/>
</dbReference>
<dbReference type="Pfam" id="PF01471">
    <property type="entry name" value="PG_binding_1"/>
    <property type="match status" value="1"/>
</dbReference>
<evidence type="ECO:0000313" key="6">
    <source>
        <dbReference type="EMBL" id="BBH23941.1"/>
    </source>
</evidence>
<dbReference type="InterPro" id="IPR002477">
    <property type="entry name" value="Peptidoglycan-bd-like"/>
</dbReference>
<keyword evidence="3 5" id="KW-0378">Hydrolase</keyword>
<dbReference type="EMBL" id="AP019308">
    <property type="protein sequence ID" value="BBH23941.1"/>
    <property type="molecule type" value="Genomic_DNA"/>
</dbReference>
<dbReference type="Gene3D" id="3.90.226.10">
    <property type="entry name" value="2-enoyl-CoA Hydratase, Chain A, domain 1"/>
    <property type="match status" value="1"/>
</dbReference>
<dbReference type="Pfam" id="PF03572">
    <property type="entry name" value="Peptidase_S41"/>
    <property type="match status" value="1"/>
</dbReference>